<dbReference type="AlphaFoldDB" id="A0A1T2YZP9"/>
<comment type="caution">
    <text evidence="1">The sequence shown here is derived from an EMBL/GenBank/DDBJ whole genome shotgun (WGS) entry which is preliminary data.</text>
</comment>
<evidence type="ECO:0000313" key="1">
    <source>
        <dbReference type="EMBL" id="OPA97488.1"/>
    </source>
</evidence>
<accession>A0A1T2YZP9</accession>
<organism evidence="1 2">
    <name type="scientific">Pseudomonas fluorescens</name>
    <dbReference type="NCBI Taxonomy" id="294"/>
    <lineage>
        <taxon>Bacteria</taxon>
        <taxon>Pseudomonadati</taxon>
        <taxon>Pseudomonadota</taxon>
        <taxon>Gammaproteobacteria</taxon>
        <taxon>Pseudomonadales</taxon>
        <taxon>Pseudomonadaceae</taxon>
        <taxon>Pseudomonas</taxon>
    </lineage>
</organism>
<sequence length="88" mass="9753">MWHLNKVTASFTAHLPRAAQNNFDTFQNAIHNLGIHPRDAAQMLGSADYKRLGTSDQYQIRLSGSERATFLVDTATRTVTILQVGGHT</sequence>
<evidence type="ECO:0008006" key="3">
    <source>
        <dbReference type="Google" id="ProtNLM"/>
    </source>
</evidence>
<reference evidence="1 2" key="1">
    <citation type="submission" date="2016-12" db="EMBL/GenBank/DDBJ databases">
        <title>Draft genome sequences of seven strains of Pseudomonas fluorescens that produce 4-formylaminooxyvinylglycine.</title>
        <authorList>
            <person name="Okrent R.A."/>
            <person name="Manning V.A."/>
            <person name="Trippe K.M."/>
        </authorList>
    </citation>
    <scope>NUCLEOTIDE SEQUENCE [LARGE SCALE GENOMIC DNA]</scope>
    <source>
        <strain evidence="1 2">P5A</strain>
    </source>
</reference>
<dbReference type="EMBL" id="MSDF01000013">
    <property type="protein sequence ID" value="OPA97488.1"/>
    <property type="molecule type" value="Genomic_DNA"/>
</dbReference>
<proteinExistence type="predicted"/>
<protein>
    <recommendedName>
        <fullName evidence="3">Cytotoxic translational repressor of toxin-antitoxin stability system</fullName>
    </recommendedName>
</protein>
<dbReference type="Proteomes" id="UP000190965">
    <property type="component" value="Unassembled WGS sequence"/>
</dbReference>
<name>A0A1T2YZP9_PSEFL</name>
<gene>
    <name evidence="1" type="ORF">BFW87_07300</name>
</gene>
<evidence type="ECO:0000313" key="2">
    <source>
        <dbReference type="Proteomes" id="UP000190965"/>
    </source>
</evidence>